<dbReference type="Proteomes" id="UP001444661">
    <property type="component" value="Unassembled WGS sequence"/>
</dbReference>
<dbReference type="Gene3D" id="3.40.630.20">
    <property type="entry name" value="Peptidase C15, pyroglutamyl peptidase I-like"/>
    <property type="match status" value="1"/>
</dbReference>
<organism evidence="3 4">
    <name type="scientific">Apiospora rasikravindrae</name>
    <dbReference type="NCBI Taxonomy" id="990691"/>
    <lineage>
        <taxon>Eukaryota</taxon>
        <taxon>Fungi</taxon>
        <taxon>Dikarya</taxon>
        <taxon>Ascomycota</taxon>
        <taxon>Pezizomycotina</taxon>
        <taxon>Sordariomycetes</taxon>
        <taxon>Xylariomycetidae</taxon>
        <taxon>Amphisphaeriales</taxon>
        <taxon>Apiosporaceae</taxon>
        <taxon>Apiospora</taxon>
    </lineage>
</organism>
<reference evidence="3 4" key="1">
    <citation type="submission" date="2023-01" db="EMBL/GenBank/DDBJ databases">
        <title>Analysis of 21 Apiospora genomes using comparative genomics revels a genus with tremendous synthesis potential of carbohydrate active enzymes and secondary metabolites.</title>
        <authorList>
            <person name="Sorensen T."/>
        </authorList>
    </citation>
    <scope>NUCLEOTIDE SEQUENCE [LARGE SCALE GENOMIC DNA]</scope>
    <source>
        <strain evidence="3 4">CBS 33761</strain>
    </source>
</reference>
<dbReference type="EMBL" id="JAQQWK010000013">
    <property type="protein sequence ID" value="KAK8017840.1"/>
    <property type="molecule type" value="Genomic_DNA"/>
</dbReference>
<gene>
    <name evidence="3" type="ORF">PG993_014166</name>
</gene>
<evidence type="ECO:0000313" key="3">
    <source>
        <dbReference type="EMBL" id="KAK8017840.1"/>
    </source>
</evidence>
<dbReference type="InterPro" id="IPR027417">
    <property type="entry name" value="P-loop_NTPase"/>
</dbReference>
<proteinExistence type="predicted"/>
<accession>A0ABR1RTU2</accession>
<feature type="domain" description="Nephrocystin 3-like N-terminal" evidence="2">
    <location>
        <begin position="533"/>
        <end position="685"/>
    </location>
</feature>
<keyword evidence="1" id="KW-0677">Repeat</keyword>
<dbReference type="InterPro" id="IPR036770">
    <property type="entry name" value="Ankyrin_rpt-contain_sf"/>
</dbReference>
<dbReference type="PANTHER" id="PTHR10039">
    <property type="entry name" value="AMELOGENIN"/>
    <property type="match status" value="1"/>
</dbReference>
<name>A0ABR1RTU2_9PEZI</name>
<comment type="caution">
    <text evidence="3">The sequence shown here is derived from an EMBL/GenBank/DDBJ whole genome shotgun (WGS) entry which is preliminary data.</text>
</comment>
<dbReference type="InterPro" id="IPR056884">
    <property type="entry name" value="NPHP3-like_N"/>
</dbReference>
<dbReference type="Gene3D" id="1.25.40.20">
    <property type="entry name" value="Ankyrin repeat-containing domain"/>
    <property type="match status" value="1"/>
</dbReference>
<dbReference type="SUPFAM" id="SSF48403">
    <property type="entry name" value="Ankyrin repeat"/>
    <property type="match status" value="1"/>
</dbReference>
<protein>
    <recommendedName>
        <fullName evidence="2">Nephrocystin 3-like N-terminal domain-containing protein</fullName>
    </recommendedName>
</protein>
<dbReference type="Gene3D" id="3.40.50.300">
    <property type="entry name" value="P-loop containing nucleotide triphosphate hydrolases"/>
    <property type="match status" value="1"/>
</dbReference>
<dbReference type="SUPFAM" id="SSF53182">
    <property type="entry name" value="Pyrrolidone carboxyl peptidase (pyroglutamate aminopeptidase)"/>
    <property type="match status" value="1"/>
</dbReference>
<dbReference type="Pfam" id="PF24883">
    <property type="entry name" value="NPHP3_N"/>
    <property type="match status" value="1"/>
</dbReference>
<dbReference type="Pfam" id="PF00023">
    <property type="entry name" value="Ank"/>
    <property type="match status" value="1"/>
</dbReference>
<evidence type="ECO:0000256" key="1">
    <source>
        <dbReference type="ARBA" id="ARBA00022737"/>
    </source>
</evidence>
<dbReference type="PANTHER" id="PTHR10039:SF10">
    <property type="entry name" value="NACHT DOMAIN-CONTAINING PROTEIN"/>
    <property type="match status" value="1"/>
</dbReference>
<sequence length="1524" mass="171520">MARHRTLNVAVAGNPPFREYDFNTSQLVRDALPDRVTRENQGDIRIHNVSREIWGGARSLFLPEPLPDEEDESHVDIDFILHMGMIALGSDSTQFRLETVARRDGYKLARDDGKPVDSDQLKRLCLPETLQTSFDVEAAWRKVHQDHPETTCRVSDDAGLYFCEFRLYSSLAEPLLTEAFRAKMGRVLFLHLPQAHSPEAIRLARNIAVGYITSLVDDPILSRMTSSGLYYSCRAGELKERNQGASRGVDVQLYQASALQHASCALKPEVKLGIAISEFSQALDDTYRQRFVALRGGSPRVLDPTEVIRVTEELNREGAKTHRTWRPYSTRLCSFLHRIQIFASIGDVCIGGAQSLIASGVWCAIRVCLESTIGFLTYFDKLSEILMHLGNSWALHQDFAALFPRSNDLQAYTSNYVTAIVHLCRKAVVFSRQPTWKQFTASLTRSFEREFGPLVSELDQWGKLIEHRCYMLATEHLIRADHGAVEHTKALAYSLSSASNEQKRFLLKQAVLRSLLPDQNHFETQWRRQRRKGTCPWLLNHADYKLWERETQSYFLWIEGIIGSGKTVALANIVADASLAQSCAYVFCSSRESRNARDIIGCIAYHFARKVPVDDPLWDQVVSKEDAGLMSVSEIRDLIFTASPVQDKIVIVIDTLEECEQDEIDDVSHFLASLMEQRTVLVCCSCRLESDCQKRVLRVTPSVQQLHILLNNDLRAGEIEHFIDAEIERKTAGKDLDQDLKGFIKAQLIAGAQGMYLWVSLQLEALFPERPGTATNVDYIRNILCHLPASLPEAFDQALSRITTKRYGSNPFKLVTAAESPLTLDEFRVALTVVPGNTKWDGSKLPSDAKALVYDCGGNLLEVDEEHQTVHFIHHSAMVHLVSASSRDDTRSLHFELQEAELYVGAICVTLLHYEIFDQRVSRKPQAISGKHTAQKIINSSFANSQLWSRVARHIGPRSKGKPVTDIDIGTVLYGMMASTPDSNVVTYLLPYASTNWLKHTSMLTPGMSDIWAMWSAILQGRLEHIELPWDSTTTGGLLDWAFDHVHNALILYVLRKEPMSRNDFLPVYQIKRRVTWQTKTNSVWLNDILARAIHEFRDSLVIAPLQVLLDIGADPDAPHRALNKRPLEMIVDLLPGCHHLQYSSVLCNFLGHSSVRYYMRGFPPIESRVWNKTALGWALELQPEITTLRMLYWTEKNEPKVFSAMKLNGSYGLLYSAVVYRRPEIIRLLLEQSFNPHVEQAIRVDTDSQTNESPITAAIRLSYISELEVFINHGPDITHRPALGYIAGALRQGDDQLMVAGLEPDRTPLVLDHQKRVSVALLVGRHLCLYPVGHASGPEKALPLAIFTSLLKRRWTPSDLERLDHRGNALLHYAVRCQECVEDILRLGANPNICSDAGETPLFQAMLAYTTNPSSALLQSTALPLLEHGASPSLSVLHDTSAMRLAVLCESTEALELLLRFGGDPNEYLPPMTTADSQVREPEGYTLLDIAVETENRAAAELLMKHGSLDERPSTLREEAKIQ</sequence>
<evidence type="ECO:0000259" key="2">
    <source>
        <dbReference type="Pfam" id="PF24883"/>
    </source>
</evidence>
<dbReference type="InterPro" id="IPR036440">
    <property type="entry name" value="Peptidase_C15-like_sf"/>
</dbReference>
<dbReference type="SMART" id="SM00248">
    <property type="entry name" value="ANK"/>
    <property type="match status" value="5"/>
</dbReference>
<dbReference type="InterPro" id="IPR002110">
    <property type="entry name" value="Ankyrin_rpt"/>
</dbReference>
<evidence type="ECO:0000313" key="4">
    <source>
        <dbReference type="Proteomes" id="UP001444661"/>
    </source>
</evidence>
<keyword evidence="4" id="KW-1185">Reference proteome</keyword>